<accession>A0A916U9B4</accession>
<proteinExistence type="predicted"/>
<evidence type="ECO:0000313" key="2">
    <source>
        <dbReference type="EMBL" id="GGC63954.1"/>
    </source>
</evidence>
<keyword evidence="1" id="KW-0732">Signal</keyword>
<protein>
    <submittedName>
        <fullName evidence="2">Uncharacterized protein</fullName>
    </submittedName>
</protein>
<dbReference type="AlphaFoldDB" id="A0A916U9B4"/>
<keyword evidence="3" id="KW-1185">Reference proteome</keyword>
<organism evidence="2 3">
    <name type="scientific">Undibacterium terreum</name>
    <dbReference type="NCBI Taxonomy" id="1224302"/>
    <lineage>
        <taxon>Bacteria</taxon>
        <taxon>Pseudomonadati</taxon>
        <taxon>Pseudomonadota</taxon>
        <taxon>Betaproteobacteria</taxon>
        <taxon>Burkholderiales</taxon>
        <taxon>Oxalobacteraceae</taxon>
        <taxon>Undibacterium</taxon>
    </lineage>
</organism>
<reference evidence="2" key="1">
    <citation type="journal article" date="2014" name="Int. J. Syst. Evol. Microbiol.">
        <title>Complete genome sequence of Corynebacterium casei LMG S-19264T (=DSM 44701T), isolated from a smear-ripened cheese.</title>
        <authorList>
            <consortium name="US DOE Joint Genome Institute (JGI-PGF)"/>
            <person name="Walter F."/>
            <person name="Albersmeier A."/>
            <person name="Kalinowski J."/>
            <person name="Ruckert C."/>
        </authorList>
    </citation>
    <scope>NUCLEOTIDE SEQUENCE</scope>
    <source>
        <strain evidence="2">CGMCC 1.10998</strain>
    </source>
</reference>
<name>A0A916U9B4_9BURK</name>
<gene>
    <name evidence="2" type="ORF">GCM10011396_08630</name>
</gene>
<dbReference type="Proteomes" id="UP000637423">
    <property type="component" value="Unassembled WGS sequence"/>
</dbReference>
<reference evidence="2" key="2">
    <citation type="submission" date="2020-09" db="EMBL/GenBank/DDBJ databases">
        <authorList>
            <person name="Sun Q."/>
            <person name="Zhou Y."/>
        </authorList>
    </citation>
    <scope>NUCLEOTIDE SEQUENCE</scope>
    <source>
        <strain evidence="2">CGMCC 1.10998</strain>
    </source>
</reference>
<dbReference type="EMBL" id="BMED01000001">
    <property type="protein sequence ID" value="GGC63954.1"/>
    <property type="molecule type" value="Genomic_DNA"/>
</dbReference>
<dbReference type="RefSeq" id="WP_188564721.1">
    <property type="nucleotide sequence ID" value="NZ_BMED01000001.1"/>
</dbReference>
<evidence type="ECO:0000313" key="3">
    <source>
        <dbReference type="Proteomes" id="UP000637423"/>
    </source>
</evidence>
<comment type="caution">
    <text evidence="2">The sequence shown here is derived from an EMBL/GenBank/DDBJ whole genome shotgun (WGS) entry which is preliminary data.</text>
</comment>
<evidence type="ECO:0000256" key="1">
    <source>
        <dbReference type="SAM" id="SignalP"/>
    </source>
</evidence>
<feature type="signal peptide" evidence="1">
    <location>
        <begin position="1"/>
        <end position="21"/>
    </location>
</feature>
<sequence length="163" mass="18385">MNYWRKVVLFFLACFIVSAEAQQAQPLPFIENPTIKRMAERYASEAIEVSKSRFGVSLNYSAESINDVSKILDKLHQSYVARKGDMMDEEVMLMSKSFGSYIGEVIRRRHDAEWGTANFEGQDFPAVRSRAGLVYLPWSRAASRIVTGPGAALADDLQTLVQR</sequence>
<feature type="chain" id="PRO_5037471664" evidence="1">
    <location>
        <begin position="22"/>
        <end position="163"/>
    </location>
</feature>